<evidence type="ECO:0000313" key="2">
    <source>
        <dbReference type="EMBL" id="MPD01093.1"/>
    </source>
</evidence>
<comment type="caution">
    <text evidence="2">The sequence shown here is derived from an EMBL/GenBank/DDBJ whole genome shotgun (WGS) entry which is preliminary data.</text>
</comment>
<feature type="region of interest" description="Disordered" evidence="1">
    <location>
        <begin position="1"/>
        <end position="35"/>
    </location>
</feature>
<accession>A0A5B7JYC9</accession>
<sequence>MAAHVHSDRIGQTWDGIGWDERQGAVKRDGRDARR</sequence>
<name>A0A5B7JYC9_PORTR</name>
<dbReference type="EMBL" id="VSRR010125727">
    <property type="protein sequence ID" value="MPD01093.1"/>
    <property type="molecule type" value="Genomic_DNA"/>
</dbReference>
<reference evidence="2 3" key="1">
    <citation type="submission" date="2019-05" db="EMBL/GenBank/DDBJ databases">
        <title>Another draft genome of Portunus trituberculatus and its Hox gene families provides insights of decapod evolution.</title>
        <authorList>
            <person name="Jeong J.-H."/>
            <person name="Song I."/>
            <person name="Kim S."/>
            <person name="Choi T."/>
            <person name="Kim D."/>
            <person name="Ryu S."/>
            <person name="Kim W."/>
        </authorList>
    </citation>
    <scope>NUCLEOTIDE SEQUENCE [LARGE SCALE GENOMIC DNA]</scope>
    <source>
        <tissue evidence="2">Muscle</tissue>
    </source>
</reference>
<gene>
    <name evidence="2" type="ORF">E2C01_096605</name>
</gene>
<proteinExistence type="predicted"/>
<keyword evidence="3" id="KW-1185">Reference proteome</keyword>
<protein>
    <submittedName>
        <fullName evidence="2">Uncharacterized protein</fullName>
    </submittedName>
</protein>
<dbReference type="Proteomes" id="UP000324222">
    <property type="component" value="Unassembled WGS sequence"/>
</dbReference>
<organism evidence="2 3">
    <name type="scientific">Portunus trituberculatus</name>
    <name type="common">Swimming crab</name>
    <name type="synonym">Neptunus trituberculatus</name>
    <dbReference type="NCBI Taxonomy" id="210409"/>
    <lineage>
        <taxon>Eukaryota</taxon>
        <taxon>Metazoa</taxon>
        <taxon>Ecdysozoa</taxon>
        <taxon>Arthropoda</taxon>
        <taxon>Crustacea</taxon>
        <taxon>Multicrustacea</taxon>
        <taxon>Malacostraca</taxon>
        <taxon>Eumalacostraca</taxon>
        <taxon>Eucarida</taxon>
        <taxon>Decapoda</taxon>
        <taxon>Pleocyemata</taxon>
        <taxon>Brachyura</taxon>
        <taxon>Eubrachyura</taxon>
        <taxon>Portunoidea</taxon>
        <taxon>Portunidae</taxon>
        <taxon>Portuninae</taxon>
        <taxon>Portunus</taxon>
    </lineage>
</organism>
<evidence type="ECO:0000256" key="1">
    <source>
        <dbReference type="SAM" id="MobiDB-lite"/>
    </source>
</evidence>
<feature type="compositionally biased region" description="Basic and acidic residues" evidence="1">
    <location>
        <begin position="19"/>
        <end position="35"/>
    </location>
</feature>
<evidence type="ECO:0000313" key="3">
    <source>
        <dbReference type="Proteomes" id="UP000324222"/>
    </source>
</evidence>
<dbReference type="AlphaFoldDB" id="A0A5B7JYC9"/>